<keyword evidence="9" id="KW-1185">Reference proteome</keyword>
<dbReference type="HAMAP" id="MF_00249">
    <property type="entry name" value="HslU"/>
    <property type="match status" value="1"/>
</dbReference>
<evidence type="ECO:0000256" key="5">
    <source>
        <dbReference type="HAMAP-Rule" id="MF_00249"/>
    </source>
</evidence>
<dbReference type="InterPro" id="IPR004491">
    <property type="entry name" value="HslU"/>
</dbReference>
<feature type="binding site" evidence="5">
    <location>
        <position position="385"/>
    </location>
    <ligand>
        <name>ATP</name>
        <dbReference type="ChEBI" id="CHEBI:30616"/>
    </ligand>
</feature>
<dbReference type="Gene3D" id="3.40.50.300">
    <property type="entry name" value="P-loop containing nucleotide triphosphate hydrolases"/>
    <property type="match status" value="2"/>
</dbReference>
<keyword evidence="2 5" id="KW-0547">Nucleotide-binding</keyword>
<keyword evidence="5" id="KW-0963">Cytoplasm</keyword>
<feature type="domain" description="Clp ATPase C-terminal" evidence="7">
    <location>
        <begin position="327"/>
        <end position="421"/>
    </location>
</feature>
<dbReference type="EMBL" id="JAOTJD010000023">
    <property type="protein sequence ID" value="MFD3264856.1"/>
    <property type="molecule type" value="Genomic_DNA"/>
</dbReference>
<name>A0ABW6CSY5_9CAUL</name>
<dbReference type="Pfam" id="PF07724">
    <property type="entry name" value="AAA_2"/>
    <property type="match status" value="1"/>
</dbReference>
<keyword evidence="4 5" id="KW-0143">Chaperone</keyword>
<dbReference type="InterPro" id="IPR050052">
    <property type="entry name" value="ATP-dep_Clp_protease_ClpX"/>
</dbReference>
<comment type="similarity">
    <text evidence="1 5">Belongs to the ClpX chaperone family. HslU subfamily.</text>
</comment>
<evidence type="ECO:0000256" key="1">
    <source>
        <dbReference type="ARBA" id="ARBA00009771"/>
    </source>
</evidence>
<dbReference type="GO" id="GO:0008233">
    <property type="term" value="F:peptidase activity"/>
    <property type="evidence" value="ECO:0007669"/>
    <property type="project" value="UniProtKB-KW"/>
</dbReference>
<dbReference type="PANTHER" id="PTHR48102:SF3">
    <property type="entry name" value="ATP-DEPENDENT PROTEASE ATPASE SUBUNIT HSLU"/>
    <property type="match status" value="1"/>
</dbReference>
<dbReference type="GO" id="GO:0006508">
    <property type="term" value="P:proteolysis"/>
    <property type="evidence" value="ECO:0007669"/>
    <property type="project" value="UniProtKB-KW"/>
</dbReference>
<dbReference type="SMART" id="SM01086">
    <property type="entry name" value="ClpB_D2-small"/>
    <property type="match status" value="1"/>
</dbReference>
<accession>A0ABW6CSY5</accession>
<evidence type="ECO:0000313" key="8">
    <source>
        <dbReference type="EMBL" id="MFD3264856.1"/>
    </source>
</evidence>
<feature type="domain" description="AAA+ ATPase" evidence="6">
    <location>
        <begin position="49"/>
        <end position="324"/>
    </location>
</feature>
<gene>
    <name evidence="5 8" type="primary">hslU</name>
    <name evidence="8" type="ORF">OCL97_12910</name>
</gene>
<dbReference type="RefSeq" id="WP_377370402.1">
    <property type="nucleotide sequence ID" value="NZ_JAOTJD010000023.1"/>
</dbReference>
<dbReference type="NCBIfam" id="TIGR00390">
    <property type="entry name" value="hslU"/>
    <property type="match status" value="1"/>
</dbReference>
<organism evidence="8 9">
    <name type="scientific">Phenylobacterium ferrooxidans</name>
    <dbReference type="NCBI Taxonomy" id="2982689"/>
    <lineage>
        <taxon>Bacteria</taxon>
        <taxon>Pseudomonadati</taxon>
        <taxon>Pseudomonadota</taxon>
        <taxon>Alphaproteobacteria</taxon>
        <taxon>Caulobacterales</taxon>
        <taxon>Caulobacteraceae</taxon>
        <taxon>Phenylobacterium</taxon>
    </lineage>
</organism>
<feature type="binding site" evidence="5">
    <location>
        <position position="18"/>
    </location>
    <ligand>
        <name>ATP</name>
        <dbReference type="ChEBI" id="CHEBI:30616"/>
    </ligand>
</feature>
<evidence type="ECO:0000259" key="7">
    <source>
        <dbReference type="SMART" id="SM01086"/>
    </source>
</evidence>
<comment type="function">
    <text evidence="5">ATPase subunit of a proteasome-like degradation complex; this subunit has chaperone activity. The binding of ATP and its subsequent hydrolysis by HslU are essential for unfolding of protein substrates subsequently hydrolyzed by HslV. HslU recognizes the N-terminal part of its protein substrates and unfolds these before they are guided to HslV for hydrolysis.</text>
</comment>
<dbReference type="Pfam" id="PF00004">
    <property type="entry name" value="AAA"/>
    <property type="match status" value="1"/>
</dbReference>
<dbReference type="InterPro" id="IPR019489">
    <property type="entry name" value="Clp_ATPase_C"/>
</dbReference>
<dbReference type="SMART" id="SM00382">
    <property type="entry name" value="AAA"/>
    <property type="match status" value="1"/>
</dbReference>
<feature type="binding site" evidence="5">
    <location>
        <begin position="60"/>
        <end position="65"/>
    </location>
    <ligand>
        <name>ATP</name>
        <dbReference type="ChEBI" id="CHEBI:30616"/>
    </ligand>
</feature>
<dbReference type="InterPro" id="IPR003959">
    <property type="entry name" value="ATPase_AAA_core"/>
</dbReference>
<dbReference type="InterPro" id="IPR027417">
    <property type="entry name" value="P-loop_NTPase"/>
</dbReference>
<evidence type="ECO:0000256" key="4">
    <source>
        <dbReference type="ARBA" id="ARBA00023186"/>
    </source>
</evidence>
<keyword evidence="3 5" id="KW-0067">ATP-binding</keyword>
<comment type="subunit">
    <text evidence="5">A double ring-shaped homohexamer of HslV is capped on each side by a ring-shaped HslU homohexamer. The assembly of the HslU/HslV complex is dependent on binding of ATP.</text>
</comment>
<reference evidence="8 9" key="1">
    <citation type="submission" date="2022-09" db="EMBL/GenBank/DDBJ databases">
        <title>New species of Phenylobacterium.</title>
        <authorList>
            <person name="Mieszkin S."/>
        </authorList>
    </citation>
    <scope>NUCLEOTIDE SEQUENCE [LARGE SCALE GENOMIC DNA]</scope>
    <source>
        <strain evidence="8 9">HK31-G</strain>
    </source>
</reference>
<dbReference type="NCBIfam" id="NF003544">
    <property type="entry name" value="PRK05201.1"/>
    <property type="match status" value="1"/>
</dbReference>
<protein>
    <recommendedName>
        <fullName evidence="5">ATP-dependent protease ATPase subunit HslU</fullName>
    </recommendedName>
    <alternativeName>
        <fullName evidence="5">Unfoldase HslU</fullName>
    </alternativeName>
</protein>
<keyword evidence="8" id="KW-0645">Protease</keyword>
<evidence type="ECO:0000256" key="2">
    <source>
        <dbReference type="ARBA" id="ARBA00022741"/>
    </source>
</evidence>
<evidence type="ECO:0000313" key="9">
    <source>
        <dbReference type="Proteomes" id="UP001598130"/>
    </source>
</evidence>
<comment type="subcellular location">
    <subcellularLocation>
        <location evidence="5">Cytoplasm</location>
    </subcellularLocation>
</comment>
<dbReference type="Gene3D" id="1.10.8.60">
    <property type="match status" value="1"/>
</dbReference>
<dbReference type="SUPFAM" id="SSF52540">
    <property type="entry name" value="P-loop containing nucleoside triphosphate hydrolases"/>
    <property type="match status" value="1"/>
</dbReference>
<sequence length="435" mass="47413">MTEFSPREIVSELDRFIVGHAEAKKAVAVALRNRWRRRRVPEAMRDEVTPKNILLIGPTGVGKTEIARRLARLAQAPFLKVEATKFTEVGYVGRDVDQIVRDLVEISLSMVREKRRAAVRAKAEAAAEERILDALTGPGSTAARESFRKKLRTGELDDKEVELTLADTGGGLPMFDIPGQPGSQMGMLNLGEMMGKAFGGRTKTHKTTVAAAHAPLIAEESDKLLDQEALTQEAIELAENQGIVFLDEIDKVATSRERSGGADVSREGVQRDLLPLIEGTTVSTKHGPVKTDHVLFIASGAFHVAKPSDLLPELQGRLPIRVELKPLSRDDMRRILTEPEANLIRQHQALLATEGVTLTFTGEAVDALADAAVAVNSSVENIGARRLQTILEKVLEEISFTASDRSGETISIDADYVQAHVGDLAKDADLSRFIL</sequence>
<feature type="binding site" evidence="5">
    <location>
        <position position="313"/>
    </location>
    <ligand>
        <name>ATP</name>
        <dbReference type="ChEBI" id="CHEBI:30616"/>
    </ligand>
</feature>
<comment type="caution">
    <text evidence="8">The sequence shown here is derived from an EMBL/GenBank/DDBJ whole genome shotgun (WGS) entry which is preliminary data.</text>
</comment>
<feature type="binding site" evidence="5">
    <location>
        <position position="247"/>
    </location>
    <ligand>
        <name>ATP</name>
        <dbReference type="ChEBI" id="CHEBI:30616"/>
    </ligand>
</feature>
<keyword evidence="8" id="KW-0378">Hydrolase</keyword>
<evidence type="ECO:0000256" key="3">
    <source>
        <dbReference type="ARBA" id="ARBA00022840"/>
    </source>
</evidence>
<dbReference type="PANTHER" id="PTHR48102">
    <property type="entry name" value="ATP-DEPENDENT CLP PROTEASE ATP-BINDING SUBUNIT CLPX-LIKE, MITOCHONDRIAL-RELATED"/>
    <property type="match status" value="1"/>
</dbReference>
<evidence type="ECO:0000259" key="6">
    <source>
        <dbReference type="SMART" id="SM00382"/>
    </source>
</evidence>
<dbReference type="Pfam" id="PF10431">
    <property type="entry name" value="ClpB_D2-small"/>
    <property type="match status" value="1"/>
</dbReference>
<dbReference type="InterPro" id="IPR003593">
    <property type="entry name" value="AAA+_ATPase"/>
</dbReference>
<proteinExistence type="inferred from homology"/>
<dbReference type="Proteomes" id="UP001598130">
    <property type="component" value="Unassembled WGS sequence"/>
</dbReference>